<name>W1XVS1_9ZZZZ</name>
<organism evidence="1">
    <name type="scientific">human gut metagenome</name>
    <dbReference type="NCBI Taxonomy" id="408170"/>
    <lineage>
        <taxon>unclassified sequences</taxon>
        <taxon>metagenomes</taxon>
        <taxon>organismal metagenomes</taxon>
    </lineage>
</organism>
<comment type="caution">
    <text evidence="1">The sequence shown here is derived from an EMBL/GenBank/DDBJ whole genome shotgun (WGS) entry which is preliminary data.</text>
</comment>
<proteinExistence type="predicted"/>
<feature type="non-terminal residue" evidence="1">
    <location>
        <position position="67"/>
    </location>
</feature>
<feature type="non-terminal residue" evidence="1">
    <location>
        <position position="1"/>
    </location>
</feature>
<sequence length="67" mass="7745">QMFGRGFDSHRLHIFIHGRLLKRLKRPCWKRGRRVIACVGSNPMSSVVETSLCSSGVFLYKKELPKE</sequence>
<reference evidence="1" key="1">
    <citation type="submission" date="2013-12" db="EMBL/GenBank/DDBJ databases">
        <title>A Varibaculum cambriense genome reconstructed from a premature infant gut community with otherwise low bacterial novelty that shifts toward anaerobic metabolism during the third week of life.</title>
        <authorList>
            <person name="Brown C.T."/>
            <person name="Sharon I."/>
            <person name="Thomas B.C."/>
            <person name="Castelle C.J."/>
            <person name="Morowitz M.J."/>
            <person name="Banfield J.F."/>
        </authorList>
    </citation>
    <scope>NUCLEOTIDE SEQUENCE</scope>
</reference>
<accession>W1XVS1</accession>
<dbReference type="EMBL" id="AZMM01011281">
    <property type="protein sequence ID" value="ETJ34292.1"/>
    <property type="molecule type" value="Genomic_DNA"/>
</dbReference>
<protein>
    <submittedName>
        <fullName evidence="1">Uncharacterized protein</fullName>
    </submittedName>
</protein>
<evidence type="ECO:0000313" key="1">
    <source>
        <dbReference type="EMBL" id="ETJ34292.1"/>
    </source>
</evidence>
<dbReference type="AlphaFoldDB" id="W1XVS1"/>
<gene>
    <name evidence="1" type="ORF">Q604_UNBC11281G0001</name>
</gene>